<geneLocation type="plasmid" evidence="1">
    <name>pRp12D01</name>
</geneLocation>
<sequence>MKKSVFSHVKHTLVGFVSANPTAEAANMSREQWKQAAGVELKSRSIGILKAFSDDALKAIASGELDVVALYSAVRAESAPRSELAATAAPSFA</sequence>
<dbReference type="EMBL" id="CP001646">
    <property type="protein sequence ID" value="ACS66121.1"/>
    <property type="molecule type" value="Genomic_DNA"/>
</dbReference>
<name>C6BPJ7_RALP1</name>
<protein>
    <submittedName>
        <fullName evidence="1">Uncharacterized protein</fullName>
    </submittedName>
</protein>
<gene>
    <name evidence="1" type="ordered locus">Rpic12D_4887</name>
</gene>
<accession>C6BPJ7</accession>
<evidence type="ECO:0000313" key="1">
    <source>
        <dbReference type="EMBL" id="ACS66121.1"/>
    </source>
</evidence>
<reference evidence="1" key="1">
    <citation type="submission" date="2009-06" db="EMBL/GenBank/DDBJ databases">
        <title>Complete sequence plasmid 1 of Ralstonia pickettii 12D.</title>
        <authorList>
            <consortium name="US DOE Joint Genome Institute"/>
            <person name="Lucas S."/>
            <person name="Copeland A."/>
            <person name="Lapidus A."/>
            <person name="Glavina del Rio T."/>
            <person name="Dalin E."/>
            <person name="Tice H."/>
            <person name="Bruce D."/>
            <person name="Goodwin L."/>
            <person name="Pitluck S."/>
            <person name="Sims D."/>
            <person name="Meincke L."/>
            <person name="Brettin T."/>
            <person name="Detter J.C."/>
            <person name="Han C."/>
            <person name="Larimer F."/>
            <person name="Land M."/>
            <person name="Hauser L."/>
            <person name="Kyrpides N."/>
            <person name="Ovchinnikova G."/>
            <person name="Marsh T."/>
            <person name="Richardson P."/>
        </authorList>
    </citation>
    <scope>NUCLEOTIDE SEQUENCE [LARGE SCALE GENOMIC DNA]</scope>
    <source>
        <strain evidence="1">12D</strain>
        <plasmid>12D</plasmid>
        <plasmid evidence="1">pRp12D01</plasmid>
    </source>
</reference>
<organism evidence="1">
    <name type="scientific">Ralstonia pickettii (strain 12D)</name>
    <dbReference type="NCBI Taxonomy" id="428406"/>
    <lineage>
        <taxon>Bacteria</taxon>
        <taxon>Pseudomonadati</taxon>
        <taxon>Pseudomonadota</taxon>
        <taxon>Betaproteobacteria</taxon>
        <taxon>Burkholderiales</taxon>
        <taxon>Burkholderiaceae</taxon>
        <taxon>Ralstonia</taxon>
    </lineage>
</organism>
<dbReference type="HOGENOM" id="CLU_2397475_0_0_4"/>
<proteinExistence type="predicted"/>
<dbReference type="AlphaFoldDB" id="C6BPJ7"/>
<keyword evidence="1" id="KW-0614">Plasmid</keyword>
<dbReference type="KEGG" id="rpf:Rpic12D_4887"/>